<proteinExistence type="predicted"/>
<evidence type="ECO:0000313" key="8">
    <source>
        <dbReference type="EMBL" id="KAL3521287.1"/>
    </source>
</evidence>
<dbReference type="PANTHER" id="PTHR12763">
    <property type="match status" value="1"/>
</dbReference>
<protein>
    <submittedName>
        <fullName evidence="8">Uncharacterized protein</fullName>
    </submittedName>
</protein>
<keyword evidence="9" id="KW-1185">Reference proteome</keyword>
<keyword evidence="6" id="KW-0472">Membrane</keyword>
<name>A0ABD2ZS74_9GENT</name>
<dbReference type="Proteomes" id="UP001630127">
    <property type="component" value="Unassembled WGS sequence"/>
</dbReference>
<gene>
    <name evidence="8" type="ORF">ACH5RR_019436</name>
</gene>
<feature type="region of interest" description="Disordered" evidence="7">
    <location>
        <begin position="25"/>
        <end position="51"/>
    </location>
</feature>
<reference evidence="8 9" key="1">
    <citation type="submission" date="2024-11" db="EMBL/GenBank/DDBJ databases">
        <title>A near-complete genome assembly of Cinchona calisaya.</title>
        <authorList>
            <person name="Lian D.C."/>
            <person name="Zhao X.W."/>
            <person name="Wei L."/>
        </authorList>
    </citation>
    <scope>NUCLEOTIDE SEQUENCE [LARGE SCALE GENOMIC DNA]</scope>
    <source>
        <tissue evidence="8">Nenye</tissue>
    </source>
</reference>
<evidence type="ECO:0000256" key="2">
    <source>
        <dbReference type="ARBA" id="ARBA00022692"/>
    </source>
</evidence>
<dbReference type="EMBL" id="JBJUIK010000008">
    <property type="protein sequence ID" value="KAL3521287.1"/>
    <property type="molecule type" value="Genomic_DNA"/>
</dbReference>
<dbReference type="Gene3D" id="1.10.287.110">
    <property type="entry name" value="DnaJ domain"/>
    <property type="match status" value="1"/>
</dbReference>
<dbReference type="SUPFAM" id="SSF46565">
    <property type="entry name" value="Chaperone J-domain"/>
    <property type="match status" value="1"/>
</dbReference>
<evidence type="ECO:0000256" key="1">
    <source>
        <dbReference type="ARBA" id="ARBA00004273"/>
    </source>
</evidence>
<keyword evidence="4" id="KW-1133">Transmembrane helix</keyword>
<evidence type="ECO:0000256" key="3">
    <source>
        <dbReference type="ARBA" id="ARBA00022792"/>
    </source>
</evidence>
<evidence type="ECO:0000256" key="5">
    <source>
        <dbReference type="ARBA" id="ARBA00023128"/>
    </source>
</evidence>
<dbReference type="GO" id="GO:0005743">
    <property type="term" value="C:mitochondrial inner membrane"/>
    <property type="evidence" value="ECO:0007669"/>
    <property type="project" value="UniProtKB-SubCell"/>
</dbReference>
<evidence type="ECO:0000313" key="9">
    <source>
        <dbReference type="Proteomes" id="UP001630127"/>
    </source>
</evidence>
<keyword evidence="5" id="KW-0496">Mitochondrion</keyword>
<dbReference type="InterPro" id="IPR036869">
    <property type="entry name" value="J_dom_sf"/>
</dbReference>
<evidence type="ECO:0000256" key="6">
    <source>
        <dbReference type="ARBA" id="ARBA00023136"/>
    </source>
</evidence>
<dbReference type="PANTHER" id="PTHR12763:SF28">
    <property type="entry name" value="GEO10507P1-RELATED"/>
    <property type="match status" value="1"/>
</dbReference>
<evidence type="ECO:0000256" key="4">
    <source>
        <dbReference type="ARBA" id="ARBA00022989"/>
    </source>
</evidence>
<sequence length="148" mass="16974">MPPDNACCLLIRSELDQAGDIMLSKPWTGPQRKRKKRKFSDKPVAPEGSLPPEYIEHMKAYFEEQYYYFTWLEFLGLGKLIVHTYKLGQIINGESTSLDKDRVKEEHRRVMIANHPNADAGGSHYLASEVNEAKDLMLRKDKSSSSPF</sequence>
<keyword evidence="3" id="KW-0999">Mitochondrion inner membrane</keyword>
<evidence type="ECO:0000256" key="7">
    <source>
        <dbReference type="SAM" id="MobiDB-lite"/>
    </source>
</evidence>
<comment type="caution">
    <text evidence="8">The sequence shown here is derived from an EMBL/GenBank/DDBJ whole genome shotgun (WGS) entry which is preliminary data.</text>
</comment>
<organism evidence="8 9">
    <name type="scientific">Cinchona calisaya</name>
    <dbReference type="NCBI Taxonomy" id="153742"/>
    <lineage>
        <taxon>Eukaryota</taxon>
        <taxon>Viridiplantae</taxon>
        <taxon>Streptophyta</taxon>
        <taxon>Embryophyta</taxon>
        <taxon>Tracheophyta</taxon>
        <taxon>Spermatophyta</taxon>
        <taxon>Magnoliopsida</taxon>
        <taxon>eudicotyledons</taxon>
        <taxon>Gunneridae</taxon>
        <taxon>Pentapetalae</taxon>
        <taxon>asterids</taxon>
        <taxon>lamiids</taxon>
        <taxon>Gentianales</taxon>
        <taxon>Rubiaceae</taxon>
        <taxon>Cinchonoideae</taxon>
        <taxon>Cinchoneae</taxon>
        <taxon>Cinchona</taxon>
    </lineage>
</organism>
<keyword evidence="2" id="KW-0812">Transmembrane</keyword>
<comment type="subcellular location">
    <subcellularLocation>
        <location evidence="1">Mitochondrion inner membrane</location>
    </subcellularLocation>
</comment>
<dbReference type="AlphaFoldDB" id="A0ABD2ZS74"/>
<accession>A0ABD2ZS74</accession>